<protein>
    <submittedName>
        <fullName evidence="10">Molybdopterin-guanine dinucleotide biosynthesis protein A</fullName>
    </submittedName>
</protein>
<dbReference type="GO" id="GO:0006777">
    <property type="term" value="P:Mo-molybdopterin cofactor biosynthetic process"/>
    <property type="evidence" value="ECO:0007669"/>
    <property type="project" value="UniProtKB-KW"/>
</dbReference>
<dbReference type="Gene3D" id="3.90.550.10">
    <property type="entry name" value="Spore Coat Polysaccharide Biosynthesis Protein SpsA, Chain A"/>
    <property type="match status" value="1"/>
</dbReference>
<evidence type="ECO:0000256" key="3">
    <source>
        <dbReference type="ARBA" id="ARBA00022723"/>
    </source>
</evidence>
<dbReference type="STRING" id="504728.K649_09945"/>
<keyword evidence="1" id="KW-0963">Cytoplasm</keyword>
<reference evidence="9 11" key="1">
    <citation type="journal article" date="2010" name="Stand. Genomic Sci.">
        <title>Complete genome sequence of Meiothermus ruber type strain (21).</title>
        <authorList>
            <person name="Tindall B.J."/>
            <person name="Sikorski J."/>
            <person name="Lucas S."/>
            <person name="Goltsman E."/>
            <person name="Copeland A."/>
            <person name="Glavina Del Rio T."/>
            <person name="Nolan M."/>
            <person name="Tice H."/>
            <person name="Cheng J.F."/>
            <person name="Han C."/>
            <person name="Pitluck S."/>
            <person name="Liolios K."/>
            <person name="Ivanova N."/>
            <person name="Mavromatis K."/>
            <person name="Ovchinnikova G."/>
            <person name="Pati A."/>
            <person name="Fahnrich R."/>
            <person name="Goodwin L."/>
            <person name="Chen A."/>
            <person name="Palaniappan K."/>
            <person name="Land M."/>
            <person name="Hauser L."/>
            <person name="Chang Y.J."/>
            <person name="Jeffries C.D."/>
            <person name="Rohde M."/>
            <person name="Goker M."/>
            <person name="Woyke T."/>
            <person name="Bristow J."/>
            <person name="Eisen J.A."/>
            <person name="Markowitz V."/>
            <person name="Hugenholtz P."/>
            <person name="Kyrpides N.C."/>
            <person name="Klenk H.P."/>
            <person name="Lapidus A."/>
        </authorList>
    </citation>
    <scope>NUCLEOTIDE SEQUENCE [LARGE SCALE GENOMIC DNA]</scope>
    <source>
        <strain evidence="11">ATCC 35948 / DSM 1279 / VKM B-1258 / 21</strain>
        <strain evidence="9">DSM 1279</strain>
    </source>
</reference>
<evidence type="ECO:0000259" key="8">
    <source>
        <dbReference type="Pfam" id="PF12804"/>
    </source>
</evidence>
<keyword evidence="2" id="KW-0808">Transferase</keyword>
<reference evidence="10 12" key="3">
    <citation type="submission" date="2013-04" db="EMBL/GenBank/DDBJ databases">
        <authorList>
            <person name="Chin J."/>
            <person name="Alexander D.H."/>
            <person name="Marks P."/>
            <person name="Korlach J."/>
            <person name="Clum A."/>
            <person name="Copeland A."/>
        </authorList>
    </citation>
    <scope>NUCLEOTIDE SEQUENCE [LARGE SCALE GENOMIC DNA]</scope>
    <source>
        <strain evidence="12">ATCC 35948 / DSM 1279 / VKM B-1258 / 21</strain>
        <strain evidence="10">DSM 1279</strain>
    </source>
</reference>
<reference evidence="10" key="2">
    <citation type="submission" date="2013-04" db="EMBL/GenBank/DDBJ databases">
        <title>Non-Hybrid, Finished Microbial Genome Assemblies from Long-Read SMRT Sequencing Data.</title>
        <authorList>
            <person name="Klammer A."/>
            <person name="Drake J."/>
            <person name="Heiner C."/>
            <person name="Clum A."/>
            <person name="Copeland A."/>
            <person name="Huddleston J."/>
            <person name="Eichler E."/>
            <person name="Turner S.W."/>
        </authorList>
    </citation>
    <scope>NUCLEOTIDE SEQUENCE</scope>
    <source>
        <strain evidence="10">DSM 1279</strain>
    </source>
</reference>
<dbReference type="EMBL" id="CP001743">
    <property type="protein sequence ID" value="ADD29268.1"/>
    <property type="molecule type" value="Genomic_DNA"/>
</dbReference>
<keyword evidence="5" id="KW-0460">Magnesium</keyword>
<evidence type="ECO:0000256" key="4">
    <source>
        <dbReference type="ARBA" id="ARBA00022741"/>
    </source>
</evidence>
<dbReference type="AlphaFoldDB" id="D3PMG2"/>
<dbReference type="CDD" id="cd02503">
    <property type="entry name" value="MobA"/>
    <property type="match status" value="1"/>
</dbReference>
<dbReference type="Pfam" id="PF12804">
    <property type="entry name" value="NTP_transf_3"/>
    <property type="match status" value="1"/>
</dbReference>
<dbReference type="PANTHER" id="PTHR19136:SF81">
    <property type="entry name" value="MOLYBDENUM COFACTOR GUANYLYLTRANSFERASE"/>
    <property type="match status" value="1"/>
</dbReference>
<evidence type="ECO:0000256" key="5">
    <source>
        <dbReference type="ARBA" id="ARBA00022842"/>
    </source>
</evidence>
<evidence type="ECO:0000313" key="9">
    <source>
        <dbReference type="EMBL" id="ADD29268.1"/>
    </source>
</evidence>
<dbReference type="PATRIC" id="fig|504728.9.peg.2052"/>
<dbReference type="EMBL" id="CP005385">
    <property type="protein sequence ID" value="AGK05281.1"/>
    <property type="molecule type" value="Genomic_DNA"/>
</dbReference>
<gene>
    <name evidence="9" type="ordered locus">Mrub_2517</name>
    <name evidence="10" type="ORF">K649_09945</name>
</gene>
<organism evidence="10 12">
    <name type="scientific">Meiothermus ruber (strain ATCC 35948 / DSM 1279 / VKM B-1258 / 21)</name>
    <name type="common">Thermus ruber</name>
    <dbReference type="NCBI Taxonomy" id="504728"/>
    <lineage>
        <taxon>Bacteria</taxon>
        <taxon>Thermotogati</taxon>
        <taxon>Deinococcota</taxon>
        <taxon>Deinococci</taxon>
        <taxon>Thermales</taxon>
        <taxon>Thermaceae</taxon>
        <taxon>Meiothermus</taxon>
    </lineage>
</organism>
<feature type="domain" description="MobA-like NTP transferase" evidence="8">
    <location>
        <begin position="9"/>
        <end position="153"/>
    </location>
</feature>
<proteinExistence type="predicted"/>
<evidence type="ECO:0000256" key="7">
    <source>
        <dbReference type="ARBA" id="ARBA00023150"/>
    </source>
</evidence>
<evidence type="ECO:0000256" key="6">
    <source>
        <dbReference type="ARBA" id="ARBA00023134"/>
    </source>
</evidence>
<evidence type="ECO:0000313" key="11">
    <source>
        <dbReference type="Proteomes" id="UP000006655"/>
    </source>
</evidence>
<dbReference type="InterPro" id="IPR029044">
    <property type="entry name" value="Nucleotide-diphossugar_trans"/>
</dbReference>
<dbReference type="OrthoDB" id="9788394at2"/>
<dbReference type="SUPFAM" id="SSF53448">
    <property type="entry name" value="Nucleotide-diphospho-sugar transferases"/>
    <property type="match status" value="1"/>
</dbReference>
<evidence type="ECO:0000256" key="1">
    <source>
        <dbReference type="ARBA" id="ARBA00022490"/>
    </source>
</evidence>
<dbReference type="KEGG" id="mre:K649_09945"/>
<keyword evidence="7" id="KW-0501">Molybdenum cofactor biosynthesis</keyword>
<accession>D3PMG2</accession>
<keyword evidence="6" id="KW-0342">GTP-binding</keyword>
<evidence type="ECO:0000313" key="10">
    <source>
        <dbReference type="EMBL" id="AGK05281.1"/>
    </source>
</evidence>
<dbReference type="eggNOG" id="COG0746">
    <property type="taxonomic scope" value="Bacteria"/>
</dbReference>
<keyword evidence="11" id="KW-1185">Reference proteome</keyword>
<keyword evidence="3" id="KW-0479">Metal-binding</keyword>
<dbReference type="KEGG" id="mrb:Mrub_2517"/>
<dbReference type="InterPro" id="IPR025877">
    <property type="entry name" value="MobA-like_NTP_Trfase"/>
</dbReference>
<dbReference type="Proteomes" id="UP000013026">
    <property type="component" value="Chromosome"/>
</dbReference>
<keyword evidence="4" id="KW-0547">Nucleotide-binding</keyword>
<evidence type="ECO:0000256" key="2">
    <source>
        <dbReference type="ARBA" id="ARBA00022679"/>
    </source>
</evidence>
<dbReference type="GO" id="GO:0016779">
    <property type="term" value="F:nucleotidyltransferase activity"/>
    <property type="evidence" value="ECO:0007669"/>
    <property type="project" value="TreeGrafter"/>
</dbReference>
<evidence type="ECO:0000313" key="12">
    <source>
        <dbReference type="Proteomes" id="UP000013026"/>
    </source>
</evidence>
<dbReference type="RefSeq" id="WP_013014766.1">
    <property type="nucleotide sequence ID" value="NC_013946.1"/>
</dbReference>
<dbReference type="InterPro" id="IPR013482">
    <property type="entry name" value="Molybde_CF_guanTrfase"/>
</dbReference>
<dbReference type="PANTHER" id="PTHR19136">
    <property type="entry name" value="MOLYBDENUM COFACTOR GUANYLYLTRANSFERASE"/>
    <property type="match status" value="1"/>
</dbReference>
<name>D3PMG2_MEIRD</name>
<sequence length="186" mass="20655">MLVVMQWSGAVLAGGSSSRFGQDKALYIYKGKPLIAWVLDSMAGASERLVIANRPYPGLEVYPDLWRGGDTLSGLHAALAHAQQDWVAVAGCDQPFLSRDFWCFMLEHTRADIQAVVAVLNDLYEPLGALYHKSLEGEVLRRLETGNLKMQALLHDIPLMALDKRALEARFGSYLFLNANRPQDLP</sequence>
<dbReference type="GO" id="GO:0046872">
    <property type="term" value="F:metal ion binding"/>
    <property type="evidence" value="ECO:0007669"/>
    <property type="project" value="UniProtKB-KW"/>
</dbReference>
<dbReference type="GO" id="GO:0005525">
    <property type="term" value="F:GTP binding"/>
    <property type="evidence" value="ECO:0007669"/>
    <property type="project" value="UniProtKB-KW"/>
</dbReference>
<dbReference type="Proteomes" id="UP000006655">
    <property type="component" value="Chromosome"/>
</dbReference>